<dbReference type="PANTHER" id="PTHR33794:SF1">
    <property type="entry name" value="BACILLOLYSIN"/>
    <property type="match status" value="1"/>
</dbReference>
<feature type="region of interest" description="Disordered" evidence="8">
    <location>
        <begin position="1"/>
        <end position="23"/>
    </location>
</feature>
<evidence type="ECO:0000256" key="6">
    <source>
        <dbReference type="ARBA" id="ARBA00022833"/>
    </source>
</evidence>
<evidence type="ECO:0000313" key="12">
    <source>
        <dbReference type="EMBL" id="MFC5720170.1"/>
    </source>
</evidence>
<sequence length="898" mass="94945">MPAHAAQPKPPGPGEVVPGQRTETPALVEGIREAAKPDASAADAARGHLADKKSRYRIADPQRDLKPVGTTTAGRTEIVRLQQKYRGIDVLGGQYVVRMENSGSKRVVTGTSGKYFTGLKAATEPQVETDLAIERAVDAVTAGLPAPGGGGQEPELTGTDQGLVVLPKGEGVLTRHITVRGTAPATGEPVLQEVYVDAASGYPVLRYSSLKTFEGPQPFPAAGPAARAAHRSEAAADGIQGSGAKLDGTTVPLQITRDDARKLYVLRDRTRSQDTSEKNRIATWDARAKSVGDVSGTWPWDIKEFASPAPAFGKDATEAGAVDAHWAAGKVYDYYKQQHGRTSLDGRGMALNSLVGVSWYGMPYVNAFWDGTKMVYGNGDKEYRPLSAGLDVVGHEMTHGVVQNTADLVYAGQSGAMNEALADYFGNAIKTDTYGIAMDSPDSGLLGDTLCRTRTPRQCAIRDMNDGRTTSTSFLGVAIGTDNGGVHLNSTIFSGALWDIRKDLGGPLADKLVYTALSAYLTPLDGFTEGRAAVLAAARDLKLTDGQLRAVERSFNAHGIVPGWELAMGVDSDVLLAAVNTDGSRVGAGGGWWAASASNETGTEPYSVWAGRTDGSGQRKLISPNNGAYNVHPATDGKTVVWQSYQRRVVRVLARPIAGGPVKELYVARRGVGNVRVEGDIVTLDVGYPARHRHVMYTRLSDPTHRWTPVDAGGTTSLDGSIGHGRIAYTTYDFRKKSSDVEILDLSTGNRTRVQQPASAAGFGPTAISGNSVYWLAPGATWKDPTVVRRANLDGTGVKDLTPAQGPDALRAVGLTASDDALTVSAVSVQPADSRPRNESLAKLWQFTADGSPRGRVSCNRGEQSAAAAAGGRQVVWVDATTGSTDLVTRNRPAGNCG</sequence>
<feature type="region of interest" description="Disordered" evidence="8">
    <location>
        <begin position="35"/>
        <end position="56"/>
    </location>
</feature>
<dbReference type="InterPro" id="IPR027268">
    <property type="entry name" value="Peptidase_M4/M1_CTD_sf"/>
</dbReference>
<comment type="caution">
    <text evidence="12">The sequence shown here is derived from an EMBL/GenBank/DDBJ whole genome shotgun (WGS) entry which is preliminary data.</text>
</comment>
<dbReference type="SUPFAM" id="SSF55486">
    <property type="entry name" value="Metalloproteases ('zincins'), catalytic domain"/>
    <property type="match status" value="1"/>
</dbReference>
<keyword evidence="3" id="KW-0479">Metal-binding</keyword>
<keyword evidence="2" id="KW-0645">Protease</keyword>
<keyword evidence="4" id="KW-0732">Signal</keyword>
<organism evidence="12 13">
    <name type="scientific">Streptomyces gamaensis</name>
    <dbReference type="NCBI Taxonomy" id="1763542"/>
    <lineage>
        <taxon>Bacteria</taxon>
        <taxon>Bacillati</taxon>
        <taxon>Actinomycetota</taxon>
        <taxon>Actinomycetes</taxon>
        <taxon>Kitasatosporales</taxon>
        <taxon>Streptomycetaceae</taxon>
        <taxon>Streptomyces</taxon>
    </lineage>
</organism>
<dbReference type="InterPro" id="IPR011042">
    <property type="entry name" value="6-blade_b-propeller_TolB-like"/>
</dbReference>
<evidence type="ECO:0000256" key="8">
    <source>
        <dbReference type="SAM" id="MobiDB-lite"/>
    </source>
</evidence>
<dbReference type="PRINTS" id="PR00730">
    <property type="entry name" value="THERMOLYSIN"/>
</dbReference>
<evidence type="ECO:0000259" key="9">
    <source>
        <dbReference type="Pfam" id="PF01447"/>
    </source>
</evidence>
<evidence type="ECO:0000256" key="2">
    <source>
        <dbReference type="ARBA" id="ARBA00022670"/>
    </source>
</evidence>
<keyword evidence="6" id="KW-0862">Zinc</keyword>
<dbReference type="Pfam" id="PF02868">
    <property type="entry name" value="Peptidase_M4_C"/>
    <property type="match status" value="1"/>
</dbReference>
<dbReference type="CDD" id="cd09597">
    <property type="entry name" value="M4_TLP"/>
    <property type="match status" value="1"/>
</dbReference>
<feature type="domain" description="Peptidase M4" evidence="9">
    <location>
        <begin position="241"/>
        <end position="403"/>
    </location>
</feature>
<dbReference type="InterPro" id="IPR011096">
    <property type="entry name" value="FTP_domain"/>
</dbReference>
<dbReference type="EMBL" id="JBHSPB010000004">
    <property type="protein sequence ID" value="MFC5720170.1"/>
    <property type="molecule type" value="Genomic_DNA"/>
</dbReference>
<accession>A0ABW0YUC9</accession>
<dbReference type="RefSeq" id="WP_390315276.1">
    <property type="nucleotide sequence ID" value="NZ_JBHSPB010000004.1"/>
</dbReference>
<reference evidence="13" key="1">
    <citation type="journal article" date="2019" name="Int. J. Syst. Evol. Microbiol.">
        <title>The Global Catalogue of Microorganisms (GCM) 10K type strain sequencing project: providing services to taxonomists for standard genome sequencing and annotation.</title>
        <authorList>
            <consortium name="The Broad Institute Genomics Platform"/>
            <consortium name="The Broad Institute Genome Sequencing Center for Infectious Disease"/>
            <person name="Wu L."/>
            <person name="Ma J."/>
        </authorList>
    </citation>
    <scope>NUCLEOTIDE SEQUENCE [LARGE SCALE GENOMIC DNA]</scope>
    <source>
        <strain evidence="13">CGMCC 4.7304</strain>
    </source>
</reference>
<evidence type="ECO:0000256" key="4">
    <source>
        <dbReference type="ARBA" id="ARBA00022729"/>
    </source>
</evidence>
<evidence type="ECO:0000313" key="13">
    <source>
        <dbReference type="Proteomes" id="UP001596083"/>
    </source>
</evidence>
<dbReference type="Pfam" id="PF07504">
    <property type="entry name" value="FTP"/>
    <property type="match status" value="1"/>
</dbReference>
<dbReference type="Pfam" id="PF01447">
    <property type="entry name" value="Peptidase_M4"/>
    <property type="match status" value="1"/>
</dbReference>
<dbReference type="Gene3D" id="1.10.390.10">
    <property type="entry name" value="Neutral Protease Domain 2"/>
    <property type="match status" value="1"/>
</dbReference>
<keyword evidence="13" id="KW-1185">Reference proteome</keyword>
<evidence type="ECO:0000256" key="3">
    <source>
        <dbReference type="ARBA" id="ARBA00022723"/>
    </source>
</evidence>
<name>A0ABW0YUC9_9ACTN</name>
<evidence type="ECO:0000256" key="7">
    <source>
        <dbReference type="ARBA" id="ARBA00023049"/>
    </source>
</evidence>
<dbReference type="SUPFAM" id="SSF69304">
    <property type="entry name" value="Tricorn protease N-terminal domain"/>
    <property type="match status" value="1"/>
</dbReference>
<dbReference type="Gene3D" id="2.120.10.30">
    <property type="entry name" value="TolB, C-terminal domain"/>
    <property type="match status" value="1"/>
</dbReference>
<evidence type="ECO:0000259" key="10">
    <source>
        <dbReference type="Pfam" id="PF02868"/>
    </source>
</evidence>
<gene>
    <name evidence="12" type="ORF">ACFP1Z_08320</name>
</gene>
<keyword evidence="5" id="KW-0378">Hydrolase</keyword>
<dbReference type="InterPro" id="IPR050728">
    <property type="entry name" value="Zinc_Metalloprotease_M4"/>
</dbReference>
<proteinExistence type="inferred from homology"/>
<protein>
    <submittedName>
        <fullName evidence="12">M4 family metallopeptidase</fullName>
    </submittedName>
</protein>
<feature type="domain" description="Peptidase M4 C-terminal" evidence="10">
    <location>
        <begin position="406"/>
        <end position="560"/>
    </location>
</feature>
<evidence type="ECO:0000256" key="5">
    <source>
        <dbReference type="ARBA" id="ARBA00022801"/>
    </source>
</evidence>
<dbReference type="PANTHER" id="PTHR33794">
    <property type="entry name" value="BACILLOLYSIN"/>
    <property type="match status" value="1"/>
</dbReference>
<keyword evidence="7" id="KW-0482">Metalloprotease</keyword>
<dbReference type="InterPro" id="IPR023612">
    <property type="entry name" value="Peptidase_M4"/>
</dbReference>
<feature type="domain" description="FTP" evidence="11">
    <location>
        <begin position="66"/>
        <end position="103"/>
    </location>
</feature>
<dbReference type="InterPro" id="IPR001570">
    <property type="entry name" value="Peptidase_M4_C_domain"/>
</dbReference>
<comment type="similarity">
    <text evidence="1">Belongs to the peptidase M4 family.</text>
</comment>
<dbReference type="InterPro" id="IPR013856">
    <property type="entry name" value="Peptidase_M4_domain"/>
</dbReference>
<dbReference type="Gene3D" id="3.10.170.10">
    <property type="match status" value="1"/>
</dbReference>
<feature type="compositionally biased region" description="Basic and acidic residues" evidence="8">
    <location>
        <begin position="45"/>
        <end position="56"/>
    </location>
</feature>
<dbReference type="Proteomes" id="UP001596083">
    <property type="component" value="Unassembled WGS sequence"/>
</dbReference>
<evidence type="ECO:0000259" key="11">
    <source>
        <dbReference type="Pfam" id="PF07504"/>
    </source>
</evidence>
<evidence type="ECO:0000256" key="1">
    <source>
        <dbReference type="ARBA" id="ARBA00009388"/>
    </source>
</evidence>